<dbReference type="InterPro" id="IPR002347">
    <property type="entry name" value="SDR_fam"/>
</dbReference>
<sequence>MLAQSKAKGISIADYNDKNFESVRPELQSTSHDIAVHTKKVDVASSSQVDAWIDEVVKQFGGIDGTVNAAGVTQRFGLRNKPNILGETNKMWDRTLGTNLAGVFYCTRAQVKGMMDLPREPRSIVNVASIASLMHGGDCFSYGVSKVGVAYLSTSVAQDVLSHNIRVNTVSHGVTKTPMISQSFGPDAAGQMDTQGFGLIQSEDVAKAIIWFLSSKSSQVAGVNLPVGPGTP</sequence>
<dbReference type="Gene3D" id="3.40.50.720">
    <property type="entry name" value="NAD(P)-binding Rossmann-like Domain"/>
    <property type="match status" value="1"/>
</dbReference>
<dbReference type="GO" id="GO:0016616">
    <property type="term" value="F:oxidoreductase activity, acting on the CH-OH group of donors, NAD or NADP as acceptor"/>
    <property type="evidence" value="ECO:0007669"/>
    <property type="project" value="TreeGrafter"/>
</dbReference>
<protein>
    <recommendedName>
        <fullName evidence="5">NAD(P)-binding protein</fullName>
    </recommendedName>
</protein>
<dbReference type="AlphaFoldDB" id="A0AAE0DNH7"/>
<proteinExistence type="inferred from homology"/>
<comment type="caution">
    <text evidence="3">The sequence shown here is derived from an EMBL/GenBank/DDBJ whole genome shotgun (WGS) entry which is preliminary data.</text>
</comment>
<dbReference type="PRINTS" id="PR00081">
    <property type="entry name" value="GDHRDH"/>
</dbReference>
<reference evidence="3" key="1">
    <citation type="submission" date="2022-11" db="EMBL/GenBank/DDBJ databases">
        <title>Chromosomal genome sequence assembly and mating type (MAT) locus characterization of the leprose asexual lichenized fungus Lepraria neglecta (Nyl.) Erichsen.</title>
        <authorList>
            <person name="Allen J.L."/>
            <person name="Pfeffer B."/>
        </authorList>
    </citation>
    <scope>NUCLEOTIDE SEQUENCE</scope>
    <source>
        <strain evidence="3">Allen 5258</strain>
    </source>
</reference>
<name>A0AAE0DNH7_9LECA</name>
<dbReference type="PRINTS" id="PR00080">
    <property type="entry name" value="SDRFAMILY"/>
</dbReference>
<accession>A0AAE0DNH7</accession>
<keyword evidence="2" id="KW-0521">NADP</keyword>
<dbReference type="Pfam" id="PF13561">
    <property type="entry name" value="adh_short_C2"/>
    <property type="match status" value="1"/>
</dbReference>
<dbReference type="SUPFAM" id="SSF51735">
    <property type="entry name" value="NAD(P)-binding Rossmann-fold domains"/>
    <property type="match status" value="1"/>
</dbReference>
<keyword evidence="4" id="KW-1185">Reference proteome</keyword>
<dbReference type="Proteomes" id="UP001276659">
    <property type="component" value="Unassembled WGS sequence"/>
</dbReference>
<evidence type="ECO:0000256" key="1">
    <source>
        <dbReference type="ARBA" id="ARBA00006484"/>
    </source>
</evidence>
<dbReference type="PROSITE" id="PS00061">
    <property type="entry name" value="ADH_SHORT"/>
    <property type="match status" value="1"/>
</dbReference>
<dbReference type="CDD" id="cd05233">
    <property type="entry name" value="SDR_c"/>
    <property type="match status" value="1"/>
</dbReference>
<dbReference type="PANTHER" id="PTHR42760">
    <property type="entry name" value="SHORT-CHAIN DEHYDROGENASES/REDUCTASES FAMILY MEMBER"/>
    <property type="match status" value="1"/>
</dbReference>
<evidence type="ECO:0008006" key="5">
    <source>
        <dbReference type="Google" id="ProtNLM"/>
    </source>
</evidence>
<evidence type="ECO:0000313" key="3">
    <source>
        <dbReference type="EMBL" id="KAK3176382.1"/>
    </source>
</evidence>
<evidence type="ECO:0000256" key="2">
    <source>
        <dbReference type="ARBA" id="ARBA00022857"/>
    </source>
</evidence>
<gene>
    <name evidence="3" type="ORF">OEA41_007705</name>
</gene>
<comment type="similarity">
    <text evidence="1">Belongs to the short-chain dehydrogenases/reductases (SDR) family.</text>
</comment>
<dbReference type="InterPro" id="IPR036291">
    <property type="entry name" value="NAD(P)-bd_dom_sf"/>
</dbReference>
<evidence type="ECO:0000313" key="4">
    <source>
        <dbReference type="Proteomes" id="UP001276659"/>
    </source>
</evidence>
<organism evidence="3 4">
    <name type="scientific">Lepraria neglecta</name>
    <dbReference type="NCBI Taxonomy" id="209136"/>
    <lineage>
        <taxon>Eukaryota</taxon>
        <taxon>Fungi</taxon>
        <taxon>Dikarya</taxon>
        <taxon>Ascomycota</taxon>
        <taxon>Pezizomycotina</taxon>
        <taxon>Lecanoromycetes</taxon>
        <taxon>OSLEUM clade</taxon>
        <taxon>Lecanoromycetidae</taxon>
        <taxon>Lecanorales</taxon>
        <taxon>Lecanorineae</taxon>
        <taxon>Stereocaulaceae</taxon>
        <taxon>Lepraria</taxon>
    </lineage>
</organism>
<dbReference type="EMBL" id="JASNWA010000004">
    <property type="protein sequence ID" value="KAK3176382.1"/>
    <property type="molecule type" value="Genomic_DNA"/>
</dbReference>
<dbReference type="InterPro" id="IPR020904">
    <property type="entry name" value="Sc_DH/Rdtase_CS"/>
</dbReference>